<dbReference type="InterPro" id="IPR051678">
    <property type="entry name" value="AGP_Transferase"/>
</dbReference>
<comment type="caution">
    <text evidence="2">The sequence shown here is derived from an EMBL/GenBank/DDBJ whole genome shotgun (WGS) entry which is preliminary data.</text>
</comment>
<evidence type="ECO:0000313" key="3">
    <source>
        <dbReference type="Proteomes" id="UP000310108"/>
    </source>
</evidence>
<reference evidence="2 3" key="1">
    <citation type="journal article" date="2019" name="PLoS ONE">
        <title>Comparative genome analysis indicates high evolutionary potential of pathogenicity genes in Colletotrichum tanaceti.</title>
        <authorList>
            <person name="Lelwala R.V."/>
            <person name="Korhonen P.K."/>
            <person name="Young N.D."/>
            <person name="Scott J.B."/>
            <person name="Ades P.A."/>
            <person name="Gasser R.B."/>
            <person name="Taylor P.W.J."/>
        </authorList>
    </citation>
    <scope>NUCLEOTIDE SEQUENCE [LARGE SCALE GENOMIC DNA]</scope>
    <source>
        <strain evidence="2">BRIP57314</strain>
    </source>
</reference>
<dbReference type="Gene3D" id="3.90.1200.10">
    <property type="match status" value="1"/>
</dbReference>
<proteinExistence type="predicted"/>
<dbReference type="EMBL" id="PJEX01000127">
    <property type="protein sequence ID" value="TKW54671.1"/>
    <property type="molecule type" value="Genomic_DNA"/>
</dbReference>
<sequence>MAAQRPVNESLREIDSQTWLVGDRLLLSRSSTASPNDLWGDGCGSFYSVSVSEAPGTPLASHALSTTSSDLIRLVYDAGGISAVWEIGNAFLKVKMSNSPSTTREHVTIACVKATTPSFAIPDVLYHGEWADRHYLILSKLPGQTLGNAWPGMDEATKCHYVDRVVNICNELGTLQAKYIGGIDGNQLLDPLLIKRGAEKNFSHENLIKGCTGLGMDCSTCVFYHCDLGPGNLILDHDGSLGIIDWEMAGFVPKDWIRTRFCISGGLDLPGNGDERVDWRRRVQRRLSKEGYPEVADEWMAWWKGE</sequence>
<dbReference type="SUPFAM" id="SSF56112">
    <property type="entry name" value="Protein kinase-like (PK-like)"/>
    <property type="match status" value="1"/>
</dbReference>
<dbReference type="AlphaFoldDB" id="A0A4U6XG52"/>
<organism evidence="2 3">
    <name type="scientific">Colletotrichum tanaceti</name>
    <dbReference type="NCBI Taxonomy" id="1306861"/>
    <lineage>
        <taxon>Eukaryota</taxon>
        <taxon>Fungi</taxon>
        <taxon>Dikarya</taxon>
        <taxon>Ascomycota</taxon>
        <taxon>Pezizomycotina</taxon>
        <taxon>Sordariomycetes</taxon>
        <taxon>Hypocreomycetidae</taxon>
        <taxon>Glomerellales</taxon>
        <taxon>Glomerellaceae</taxon>
        <taxon>Colletotrichum</taxon>
        <taxon>Colletotrichum destructivum species complex</taxon>
    </lineage>
</organism>
<dbReference type="Pfam" id="PF01636">
    <property type="entry name" value="APH"/>
    <property type="match status" value="1"/>
</dbReference>
<feature type="domain" description="Aminoglycoside phosphotransferase" evidence="1">
    <location>
        <begin position="222"/>
        <end position="251"/>
    </location>
</feature>
<protein>
    <recommendedName>
        <fullName evidence="1">Aminoglycoside phosphotransferase domain-containing protein</fullName>
    </recommendedName>
</protein>
<dbReference type="PANTHER" id="PTHR21310:SF58">
    <property type="entry name" value="AMINOGLYCOSIDE PHOSPHOTRANSFERASE DOMAIN-CONTAINING PROTEIN"/>
    <property type="match status" value="1"/>
</dbReference>
<dbReference type="Proteomes" id="UP000310108">
    <property type="component" value="Unassembled WGS sequence"/>
</dbReference>
<evidence type="ECO:0000313" key="2">
    <source>
        <dbReference type="EMBL" id="TKW54671.1"/>
    </source>
</evidence>
<dbReference type="InterPro" id="IPR011009">
    <property type="entry name" value="Kinase-like_dom_sf"/>
</dbReference>
<dbReference type="OrthoDB" id="5404599at2759"/>
<name>A0A4U6XG52_9PEZI</name>
<gene>
    <name evidence="2" type="ORF">CTA1_10792</name>
</gene>
<dbReference type="PANTHER" id="PTHR21310">
    <property type="entry name" value="AMINOGLYCOSIDE PHOSPHOTRANSFERASE-RELATED-RELATED"/>
    <property type="match status" value="1"/>
</dbReference>
<keyword evidence="3" id="KW-1185">Reference proteome</keyword>
<evidence type="ECO:0000259" key="1">
    <source>
        <dbReference type="Pfam" id="PF01636"/>
    </source>
</evidence>
<accession>A0A4U6XG52</accession>
<dbReference type="InterPro" id="IPR002575">
    <property type="entry name" value="Aminoglycoside_PTrfase"/>
</dbReference>